<name>A0A6L2L3Q5_TANCI</name>
<feature type="non-terminal residue" evidence="3">
    <location>
        <position position="383"/>
    </location>
</feature>
<comment type="caution">
    <text evidence="3">The sequence shown here is derived from an EMBL/GenBank/DDBJ whole genome shotgun (WGS) entry which is preliminary data.</text>
</comment>
<evidence type="ECO:0000313" key="3">
    <source>
        <dbReference type="EMBL" id="GEU55322.1"/>
    </source>
</evidence>
<proteinExistence type="predicted"/>
<organism evidence="3">
    <name type="scientific">Tanacetum cinerariifolium</name>
    <name type="common">Dalmatian daisy</name>
    <name type="synonym">Chrysanthemum cinerariifolium</name>
    <dbReference type="NCBI Taxonomy" id="118510"/>
    <lineage>
        <taxon>Eukaryota</taxon>
        <taxon>Viridiplantae</taxon>
        <taxon>Streptophyta</taxon>
        <taxon>Embryophyta</taxon>
        <taxon>Tracheophyta</taxon>
        <taxon>Spermatophyta</taxon>
        <taxon>Magnoliopsida</taxon>
        <taxon>eudicotyledons</taxon>
        <taxon>Gunneridae</taxon>
        <taxon>Pentapetalae</taxon>
        <taxon>asterids</taxon>
        <taxon>campanulids</taxon>
        <taxon>Asterales</taxon>
        <taxon>Asteraceae</taxon>
        <taxon>Asteroideae</taxon>
        <taxon>Anthemideae</taxon>
        <taxon>Anthemidinae</taxon>
        <taxon>Tanacetum</taxon>
    </lineage>
</organism>
<sequence length="383" mass="42461">MMTDKDSSAAGTDNRPPMLEENDYESWRIPPEGGAVPPPRNKRNEEFTEEDNRNELPDIQIINILSIGLLRLQRRAPGNTGTKGIQTTASAKGKGAVLDAEAEAFLADVECTAAYDQPLALTTTNLFKANHKDAYDSDVDEGPHASVAFMVNLSSTGGINGSSSSHINEVQISDDSFFSDVSYPLAQEMQQQEHLNSEVDSVLDDNMITYDEYQNDSKVKAVPTVALECNKVKHDLNMAIVERNKRNAELKEENVMLKSTFKSKVVSIENIQQESKQVLSKKKTLEDTYLEEIVVLTNANKVATNVLKGFQMPTHTIPMLSKRPNFASHDLHKTGLVVPQKEFSREQVYWLPAAKIASQPSTPAKPVAPFVHTRPVKSDVHKK</sequence>
<accession>A0A6L2L3Q5</accession>
<dbReference type="EMBL" id="BKCJ010003478">
    <property type="protein sequence ID" value="GEU55322.1"/>
    <property type="molecule type" value="Genomic_DNA"/>
</dbReference>
<gene>
    <name evidence="3" type="ORF">Tci_027300</name>
</gene>
<keyword evidence="1" id="KW-0175">Coiled coil</keyword>
<feature type="region of interest" description="Disordered" evidence="2">
    <location>
        <begin position="1"/>
        <end position="52"/>
    </location>
</feature>
<protein>
    <submittedName>
        <fullName evidence="3">Uncharacterized protein</fullName>
    </submittedName>
</protein>
<feature type="coiled-coil region" evidence="1">
    <location>
        <begin position="233"/>
        <end position="288"/>
    </location>
</feature>
<evidence type="ECO:0000256" key="1">
    <source>
        <dbReference type="SAM" id="Coils"/>
    </source>
</evidence>
<evidence type="ECO:0000256" key="2">
    <source>
        <dbReference type="SAM" id="MobiDB-lite"/>
    </source>
</evidence>
<reference evidence="3" key="1">
    <citation type="journal article" date="2019" name="Sci. Rep.">
        <title>Draft genome of Tanacetum cinerariifolium, the natural source of mosquito coil.</title>
        <authorList>
            <person name="Yamashiro T."/>
            <person name="Shiraishi A."/>
            <person name="Satake H."/>
            <person name="Nakayama K."/>
        </authorList>
    </citation>
    <scope>NUCLEOTIDE SEQUENCE</scope>
</reference>
<dbReference type="AlphaFoldDB" id="A0A6L2L3Q5"/>
<feature type="compositionally biased region" description="Basic and acidic residues" evidence="2">
    <location>
        <begin position="42"/>
        <end position="52"/>
    </location>
</feature>